<evidence type="ECO:0000313" key="1">
    <source>
        <dbReference type="EMBL" id="KAJ8886639.1"/>
    </source>
</evidence>
<proteinExistence type="predicted"/>
<evidence type="ECO:0000313" key="2">
    <source>
        <dbReference type="Proteomes" id="UP001159363"/>
    </source>
</evidence>
<keyword evidence="2" id="KW-1185">Reference proteome</keyword>
<gene>
    <name evidence="1" type="ORF">PR048_012851</name>
</gene>
<dbReference type="Proteomes" id="UP001159363">
    <property type="component" value="Chromosome X"/>
</dbReference>
<reference evidence="1 2" key="1">
    <citation type="submission" date="2023-02" db="EMBL/GenBank/DDBJ databases">
        <title>LHISI_Scaffold_Assembly.</title>
        <authorList>
            <person name="Stuart O.P."/>
            <person name="Cleave R."/>
            <person name="Magrath M.J.L."/>
            <person name="Mikheyev A.S."/>
        </authorList>
    </citation>
    <scope>NUCLEOTIDE SEQUENCE [LARGE SCALE GENOMIC DNA]</scope>
    <source>
        <strain evidence="1">Daus_M_001</strain>
        <tissue evidence="1">Leg muscle</tissue>
    </source>
</reference>
<organism evidence="1 2">
    <name type="scientific">Dryococelus australis</name>
    <dbReference type="NCBI Taxonomy" id="614101"/>
    <lineage>
        <taxon>Eukaryota</taxon>
        <taxon>Metazoa</taxon>
        <taxon>Ecdysozoa</taxon>
        <taxon>Arthropoda</taxon>
        <taxon>Hexapoda</taxon>
        <taxon>Insecta</taxon>
        <taxon>Pterygota</taxon>
        <taxon>Neoptera</taxon>
        <taxon>Polyneoptera</taxon>
        <taxon>Phasmatodea</taxon>
        <taxon>Verophasmatodea</taxon>
        <taxon>Anareolatae</taxon>
        <taxon>Phasmatidae</taxon>
        <taxon>Eurycanthinae</taxon>
        <taxon>Dryococelus</taxon>
    </lineage>
</organism>
<name>A0ABQ9HQJ9_9NEOP</name>
<accession>A0ABQ9HQJ9</accession>
<evidence type="ECO:0008006" key="3">
    <source>
        <dbReference type="Google" id="ProtNLM"/>
    </source>
</evidence>
<comment type="caution">
    <text evidence="1">The sequence shown here is derived from an EMBL/GenBank/DDBJ whole genome shotgun (WGS) entry which is preliminary data.</text>
</comment>
<dbReference type="EMBL" id="JARBHB010000004">
    <property type="protein sequence ID" value="KAJ8886639.1"/>
    <property type="molecule type" value="Genomic_DNA"/>
</dbReference>
<protein>
    <recommendedName>
        <fullName evidence="3">DDE Tnp4 domain-containing protein</fullName>
    </recommendedName>
</protein>
<sequence>MLLPYYFIADSAFPLTGHIVKPFPGLHSKDTKERIFNYHLRRSPPTSRVLQKPMSFETDKAALVIITCFLFHYHLRESISSTHICLRVRYFGH</sequence>